<dbReference type="Proteomes" id="UP000501926">
    <property type="component" value="Chromosome"/>
</dbReference>
<dbReference type="EMBL" id="CT573071">
    <property type="protein sequence ID" value="CAJ74156.1"/>
    <property type="molecule type" value="Genomic_DNA"/>
</dbReference>
<reference evidence="3 4" key="3">
    <citation type="submission" date="2020-02" db="EMBL/GenBank/DDBJ databases">
        <title>Newly sequenced genome of strain CSTR1 showed variability in Candidatus Kuenenia stuttgartiensis genomes.</title>
        <authorList>
            <person name="Ding C."/>
            <person name="Adrian L."/>
        </authorList>
    </citation>
    <scope>NUCLEOTIDE SEQUENCE [LARGE SCALE GENOMIC DNA]</scope>
    <source>
        <strain evidence="3 4">CSTR1</strain>
    </source>
</reference>
<reference evidence="2" key="2">
    <citation type="submission" date="2006-01" db="EMBL/GenBank/DDBJ databases">
        <authorList>
            <person name="Genoscope"/>
        </authorList>
    </citation>
    <scope>NUCLEOTIDE SEQUENCE</scope>
</reference>
<proteinExistence type="predicted"/>
<name>Q1Q2B8_KUEST</name>
<dbReference type="EMBL" id="CP049055">
    <property type="protein sequence ID" value="QII11186.1"/>
    <property type="molecule type" value="Genomic_DNA"/>
</dbReference>
<dbReference type="AlphaFoldDB" id="Q1Q2B8"/>
<protein>
    <submittedName>
        <fullName evidence="2">Uncharacterized protein</fullName>
    </submittedName>
</protein>
<keyword evidence="1" id="KW-1133">Transmembrane helix</keyword>
<accession>Q1Q2B8</accession>
<evidence type="ECO:0000313" key="2">
    <source>
        <dbReference type="EMBL" id="CAJ74156.1"/>
    </source>
</evidence>
<reference evidence="2" key="1">
    <citation type="journal article" date="2006" name="Nature">
        <title>Deciphering the evolution and metabolism of an anammox bacterium from a community genome.</title>
        <authorList>
            <person name="Strous M."/>
            <person name="Pelletier E."/>
            <person name="Mangenot S."/>
            <person name="Rattei T."/>
            <person name="Lehner A."/>
            <person name="Taylor M.W."/>
            <person name="Horn M."/>
            <person name="Daims H."/>
            <person name="Bartol-Mavel D."/>
            <person name="Wincker P."/>
            <person name="Barbe V."/>
            <person name="Fonknechten N."/>
            <person name="Vallenet D."/>
            <person name="Segurens B."/>
            <person name="Schenowitz-Truong C."/>
            <person name="Medigue C."/>
            <person name="Collingro A."/>
            <person name="Snel B."/>
            <person name="Dutilh B.E."/>
            <person name="OpDenCamp H.J.M."/>
            <person name="vanDerDrift C."/>
            <person name="Cirpus I."/>
            <person name="vanDePas-Schoonen K.T."/>
            <person name="Harhangi H.R."/>
            <person name="vanNiftrik L."/>
            <person name="Schmid M."/>
            <person name="Keltjens J."/>
            <person name="vanDeVossenberg J."/>
            <person name="Kartal B."/>
            <person name="Meier H."/>
            <person name="Frishman D."/>
            <person name="Huynen M.A."/>
            <person name="Mewes H."/>
            <person name="Weissenbach J."/>
            <person name="Jetten M.S.M."/>
            <person name="Wagner M."/>
            <person name="LePaslier D."/>
        </authorList>
    </citation>
    <scope>NUCLEOTIDE SEQUENCE</scope>
</reference>
<gene>
    <name evidence="3" type="ORF">KsCSTR_18070</name>
    <name evidence="2" type="ORF">kuste3394</name>
</gene>
<keyword evidence="1" id="KW-0812">Transmembrane</keyword>
<evidence type="ECO:0000256" key="1">
    <source>
        <dbReference type="SAM" id="Phobius"/>
    </source>
</evidence>
<sequence>MFFHAKLSWFFLVAQAHGTAFIAAKLTTKAVVARIFFVFTISHYRITMPAKKILRAQIFNFFNTLVF</sequence>
<organism evidence="2">
    <name type="scientific">Kuenenia stuttgartiensis</name>
    <dbReference type="NCBI Taxonomy" id="174633"/>
    <lineage>
        <taxon>Bacteria</taxon>
        <taxon>Pseudomonadati</taxon>
        <taxon>Planctomycetota</taxon>
        <taxon>Candidatus Brocadiia</taxon>
        <taxon>Candidatus Brocadiales</taxon>
        <taxon>Candidatus Brocadiaceae</taxon>
        <taxon>Candidatus Kuenenia</taxon>
    </lineage>
</organism>
<feature type="transmembrane region" description="Helical" evidence="1">
    <location>
        <begin position="28"/>
        <end position="46"/>
    </location>
</feature>
<evidence type="ECO:0000313" key="3">
    <source>
        <dbReference type="EMBL" id="QII11186.1"/>
    </source>
</evidence>
<keyword evidence="1" id="KW-0472">Membrane</keyword>
<evidence type="ECO:0000313" key="4">
    <source>
        <dbReference type="Proteomes" id="UP000501926"/>
    </source>
</evidence>